<evidence type="ECO:0000313" key="9">
    <source>
        <dbReference type="EMBL" id="KAG0564473.1"/>
    </source>
</evidence>
<feature type="compositionally biased region" description="Acidic residues" evidence="5">
    <location>
        <begin position="1250"/>
        <end position="1292"/>
    </location>
</feature>
<dbReference type="Gene3D" id="3.80.10.10">
    <property type="entry name" value="Ribonuclease Inhibitor"/>
    <property type="match status" value="2"/>
</dbReference>
<keyword evidence="2 4" id="KW-0863">Zinc-finger</keyword>
<keyword evidence="3" id="KW-0862">Zinc</keyword>
<name>A0A8T0H029_CERPU</name>
<dbReference type="PROSITE" id="PS51450">
    <property type="entry name" value="LRR"/>
    <property type="match status" value="1"/>
</dbReference>
<keyword evidence="6" id="KW-0472">Membrane</keyword>
<dbReference type="EMBL" id="CM026429">
    <property type="protein sequence ID" value="KAG0564473.1"/>
    <property type="molecule type" value="Genomic_DNA"/>
</dbReference>
<keyword evidence="6" id="KW-0812">Transmembrane</keyword>
<dbReference type="Gene3D" id="3.40.50.10140">
    <property type="entry name" value="Toll/interleukin-1 receptor homology (TIR) domain"/>
    <property type="match status" value="1"/>
</dbReference>
<dbReference type="Gene3D" id="3.40.50.300">
    <property type="entry name" value="P-loop containing nucleotide triphosphate hydrolases"/>
    <property type="match status" value="1"/>
</dbReference>
<organism evidence="9 10">
    <name type="scientific">Ceratodon purpureus</name>
    <name type="common">Fire moss</name>
    <name type="synonym">Dicranum purpureum</name>
    <dbReference type="NCBI Taxonomy" id="3225"/>
    <lineage>
        <taxon>Eukaryota</taxon>
        <taxon>Viridiplantae</taxon>
        <taxon>Streptophyta</taxon>
        <taxon>Embryophyta</taxon>
        <taxon>Bryophyta</taxon>
        <taxon>Bryophytina</taxon>
        <taxon>Bryopsida</taxon>
        <taxon>Dicranidae</taxon>
        <taxon>Pseudoditrichales</taxon>
        <taxon>Ditrichaceae</taxon>
        <taxon>Ceratodon</taxon>
    </lineage>
</organism>
<accession>A0A8T0H029</accession>
<evidence type="ECO:0000259" key="7">
    <source>
        <dbReference type="PROSITE" id="PS50104"/>
    </source>
</evidence>
<keyword evidence="6" id="KW-1133">Transmembrane helix</keyword>
<evidence type="ECO:0000256" key="4">
    <source>
        <dbReference type="PROSITE-ProRule" id="PRU00228"/>
    </source>
</evidence>
<evidence type="ECO:0008006" key="11">
    <source>
        <dbReference type="Google" id="ProtNLM"/>
    </source>
</evidence>
<keyword evidence="10" id="KW-1185">Reference proteome</keyword>
<dbReference type="PROSITE" id="PS50135">
    <property type="entry name" value="ZF_ZZ_2"/>
    <property type="match status" value="1"/>
</dbReference>
<dbReference type="PROSITE" id="PS50104">
    <property type="entry name" value="TIR"/>
    <property type="match status" value="1"/>
</dbReference>
<dbReference type="SMART" id="SM00255">
    <property type="entry name" value="TIR"/>
    <property type="match status" value="1"/>
</dbReference>
<dbReference type="Pfam" id="PF00931">
    <property type="entry name" value="NB-ARC"/>
    <property type="match status" value="1"/>
</dbReference>
<comment type="caution">
    <text evidence="9">The sequence shown here is derived from an EMBL/GenBank/DDBJ whole genome shotgun (WGS) entry which is preliminary data.</text>
</comment>
<dbReference type="InterPro" id="IPR002182">
    <property type="entry name" value="NB-ARC"/>
</dbReference>
<reference evidence="9" key="1">
    <citation type="submission" date="2020-06" db="EMBL/GenBank/DDBJ databases">
        <title>WGS assembly of Ceratodon purpureus strain R40.</title>
        <authorList>
            <person name="Carey S.B."/>
            <person name="Jenkins J."/>
            <person name="Shu S."/>
            <person name="Lovell J.T."/>
            <person name="Sreedasyam A."/>
            <person name="Maumus F."/>
            <person name="Tiley G.P."/>
            <person name="Fernandez-Pozo N."/>
            <person name="Barry K."/>
            <person name="Chen C."/>
            <person name="Wang M."/>
            <person name="Lipzen A."/>
            <person name="Daum C."/>
            <person name="Saski C.A."/>
            <person name="Payton A.C."/>
            <person name="Mcbreen J.C."/>
            <person name="Conrad R.E."/>
            <person name="Kollar L.M."/>
            <person name="Olsson S."/>
            <person name="Huttunen S."/>
            <person name="Landis J.B."/>
            <person name="Wickett N.J."/>
            <person name="Johnson M.G."/>
            <person name="Rensing S.A."/>
            <person name="Grimwood J."/>
            <person name="Schmutz J."/>
            <person name="Mcdaniel S.F."/>
        </authorList>
    </citation>
    <scope>NUCLEOTIDE SEQUENCE</scope>
    <source>
        <strain evidence="9">R40</strain>
    </source>
</reference>
<feature type="domain" description="ZZ-type" evidence="8">
    <location>
        <begin position="1181"/>
        <end position="1252"/>
    </location>
</feature>
<dbReference type="InterPro" id="IPR032675">
    <property type="entry name" value="LRR_dom_sf"/>
</dbReference>
<sequence length="1300" mass="145833">MSIPSVGALGELGGFFVLGFISALIFKCMTVKNATTTTTGQSRSSKTCGSDKPAADDAPIFNSSGSGENDHLQSPVSSIAQRDKNLLEPKHSIFLSHSGAQKNFVEQLCLDIEAHDRYPFFDRRRGSLPIGCHYPNVIFEAIKQCQVAVVVVSEEYFSRSRWPMLELAALVKRKTHDPGLIIMPVFLGMTCEQFRKKENHVRWLKQWQCWAEKDNRIIVEDWQATLKVIGHSNGISLDRADEVRCRQEIVQAVCEEILPELRSDDSHVQGRRRLCKVIREKIEGMLVSKCYGVRTLGLYGVGGIGKSTGCMTLCNDYFNEFRGRVCHIEFGEENELQMLQIVLKKLTTTKHELIERFNKAECKDRIKRTIKNHKVLLAMDNVSDSQHVVDFATDLLRAEFMQGSIVIIAARSLAQLQTLNIHEGECVEMVELLENEAMSLFLHYAAPKLHLKDVWPTTVQLITQCVQRCHFGKGDGISHHYHPLALKVLGAQLGNDPEEWLEKLNESDTFNQYREKEDMHPVFSILRRSFDTLNNEDQALFMDVALFGPMPISPWFDSREMRINIFQWFSMVHGRSVAATMTMLKGLKRKSLIEALGDGSKAIGMHDLWREFAIMKAKGGEFDPQPWIYEKVYDPDDPQREETCLSGGGWRSLRRICMIGEQNYLSEVKCFVNELDLSCCSNLRVLKLVQVHLETEVLDVSSLTQLKSLEINYAYYTGPSNLFHILGLRLLKNMVFLHLDGLQTDSLNKEIENLTRLQILHVKDLHSESIAETLPDLSRLVLLRDVSFDSCKLAGMISGLSSKMTNLKRLSLRDCSSLQSCHGVGDLVALEELDLSGCRMLEELPNLRRLKNLLKLEVSSCKLIKAVAGLSHLVSLQVFRAEGCSELAELANMCKLINLKELHVFKCPLIKTIPGLSDFIALDDLSVDCEAIEGCHDLHKLTKLERVGIEGWSEKTSSCVSNFVNLKILEITNSPEGVDELAGLSTLTRLQEITIRGCGFKDMPCLSSLTALTSVTLHVCRELERLPDMHMLTRLEKIDAVACTSLREWKTGTLLQLETLELNQLKCSELPDLSSFPQLRELVLTECKKLRSLTSSAPLPALRTLTLMWCTRLRKLPDVNHLVSLNSFLLSNCKVLLRAHEIETLEAMCPGLNLNKSHLPYMSGLESDDEGEEPTVNSQIHPNVTCDGCDMTPILGRRFHCFSKDCPLSDGGYDLCQSCHENWIDDFGLFNKQRGYWHPPWHRMNEVESEAFGDGEGDGEEASEGDGEGDGDASGDGEGDDGGDSEGDDGADDGVAGDGE</sequence>
<gene>
    <name evidence="9" type="ORF">KC19_8G113200</name>
</gene>
<dbReference type="GO" id="GO:0043531">
    <property type="term" value="F:ADP binding"/>
    <property type="evidence" value="ECO:0007669"/>
    <property type="project" value="InterPro"/>
</dbReference>
<feature type="region of interest" description="Disordered" evidence="5">
    <location>
        <begin position="1250"/>
        <end position="1300"/>
    </location>
</feature>
<dbReference type="InterPro" id="IPR044974">
    <property type="entry name" value="Disease_R_plants"/>
</dbReference>
<keyword evidence="1" id="KW-0479">Metal-binding</keyword>
<dbReference type="PRINTS" id="PR00364">
    <property type="entry name" value="DISEASERSIST"/>
</dbReference>
<evidence type="ECO:0000256" key="2">
    <source>
        <dbReference type="ARBA" id="ARBA00022771"/>
    </source>
</evidence>
<dbReference type="SUPFAM" id="SSF52200">
    <property type="entry name" value="Toll/Interleukin receptor TIR domain"/>
    <property type="match status" value="1"/>
</dbReference>
<dbReference type="SUPFAM" id="SSF52540">
    <property type="entry name" value="P-loop containing nucleoside triphosphate hydrolases"/>
    <property type="match status" value="1"/>
</dbReference>
<dbReference type="GO" id="GO:0008270">
    <property type="term" value="F:zinc ion binding"/>
    <property type="evidence" value="ECO:0007669"/>
    <property type="project" value="UniProtKB-KW"/>
</dbReference>
<feature type="domain" description="TIR" evidence="7">
    <location>
        <begin position="89"/>
        <end position="229"/>
    </location>
</feature>
<evidence type="ECO:0000256" key="6">
    <source>
        <dbReference type="SAM" id="Phobius"/>
    </source>
</evidence>
<evidence type="ECO:0000259" key="8">
    <source>
        <dbReference type="PROSITE" id="PS50135"/>
    </source>
</evidence>
<dbReference type="GO" id="GO:0006952">
    <property type="term" value="P:defense response"/>
    <property type="evidence" value="ECO:0007669"/>
    <property type="project" value="InterPro"/>
</dbReference>
<feature type="transmembrane region" description="Helical" evidence="6">
    <location>
        <begin position="7"/>
        <end position="26"/>
    </location>
</feature>
<dbReference type="PANTHER" id="PTHR11017:SF579">
    <property type="entry name" value="TIR DOMAIN-CONTAINING PROTEIN"/>
    <property type="match status" value="1"/>
</dbReference>
<dbReference type="SUPFAM" id="SSF57850">
    <property type="entry name" value="RING/U-box"/>
    <property type="match status" value="1"/>
</dbReference>
<evidence type="ECO:0000256" key="3">
    <source>
        <dbReference type="ARBA" id="ARBA00022833"/>
    </source>
</evidence>
<dbReference type="InterPro" id="IPR043145">
    <property type="entry name" value="Znf_ZZ_sf"/>
</dbReference>
<dbReference type="Pfam" id="PF01582">
    <property type="entry name" value="TIR"/>
    <property type="match status" value="1"/>
</dbReference>
<dbReference type="InterPro" id="IPR035897">
    <property type="entry name" value="Toll_tir_struct_dom_sf"/>
</dbReference>
<proteinExistence type="predicted"/>
<dbReference type="SUPFAM" id="SSF52058">
    <property type="entry name" value="L domain-like"/>
    <property type="match status" value="3"/>
</dbReference>
<dbReference type="InterPro" id="IPR001611">
    <property type="entry name" value="Leu-rich_rpt"/>
</dbReference>
<dbReference type="Gene3D" id="3.30.60.90">
    <property type="match status" value="1"/>
</dbReference>
<dbReference type="InterPro" id="IPR027417">
    <property type="entry name" value="P-loop_NTPase"/>
</dbReference>
<dbReference type="InterPro" id="IPR000433">
    <property type="entry name" value="Znf_ZZ"/>
</dbReference>
<dbReference type="Pfam" id="PF00569">
    <property type="entry name" value="ZZ"/>
    <property type="match status" value="1"/>
</dbReference>
<dbReference type="Proteomes" id="UP000822688">
    <property type="component" value="Chromosome 8"/>
</dbReference>
<evidence type="ECO:0000313" key="10">
    <source>
        <dbReference type="Proteomes" id="UP000822688"/>
    </source>
</evidence>
<dbReference type="GO" id="GO:0007165">
    <property type="term" value="P:signal transduction"/>
    <property type="evidence" value="ECO:0007669"/>
    <property type="project" value="InterPro"/>
</dbReference>
<dbReference type="InterPro" id="IPR000157">
    <property type="entry name" value="TIR_dom"/>
</dbReference>
<dbReference type="PANTHER" id="PTHR11017">
    <property type="entry name" value="LEUCINE-RICH REPEAT-CONTAINING PROTEIN"/>
    <property type="match status" value="1"/>
</dbReference>
<protein>
    <recommendedName>
        <fullName evidence="11">TIR domain-containing protein</fullName>
    </recommendedName>
</protein>
<evidence type="ECO:0000256" key="5">
    <source>
        <dbReference type="SAM" id="MobiDB-lite"/>
    </source>
</evidence>
<evidence type="ECO:0000256" key="1">
    <source>
        <dbReference type="ARBA" id="ARBA00022723"/>
    </source>
</evidence>